<comment type="caution">
    <text evidence="1">The sequence shown here is derived from an EMBL/GenBank/DDBJ whole genome shotgun (WGS) entry which is preliminary data.</text>
</comment>
<reference evidence="1" key="1">
    <citation type="submission" date="2020-07" db="EMBL/GenBank/DDBJ databases">
        <authorList>
            <person name="Pettersson B.M.F."/>
            <person name="Behra P.R.K."/>
            <person name="Ramesh M."/>
            <person name="Das S."/>
            <person name="Dasgupta S."/>
            <person name="Kirsebom L.A."/>
        </authorList>
    </citation>
    <scope>NUCLEOTIDE SEQUENCE</scope>
    <source>
        <strain evidence="1">DSM 45439</strain>
    </source>
</reference>
<dbReference type="EMBL" id="JACKTG010000013">
    <property type="protein sequence ID" value="MCV6988717.1"/>
    <property type="molecule type" value="Genomic_DNA"/>
</dbReference>
<evidence type="ECO:0000313" key="2">
    <source>
        <dbReference type="Proteomes" id="UP001207588"/>
    </source>
</evidence>
<organism evidence="1 2">
    <name type="scientific">Mycobacterium bouchedurhonense</name>
    <dbReference type="NCBI Taxonomy" id="701041"/>
    <lineage>
        <taxon>Bacteria</taxon>
        <taxon>Bacillati</taxon>
        <taxon>Actinomycetota</taxon>
        <taxon>Actinomycetes</taxon>
        <taxon>Mycobacteriales</taxon>
        <taxon>Mycobacteriaceae</taxon>
        <taxon>Mycobacterium</taxon>
        <taxon>Mycobacterium avium complex (MAC)</taxon>
    </lineage>
</organism>
<reference evidence="1" key="2">
    <citation type="journal article" date="2022" name="BMC Genomics">
        <title>Comparative genome analysis of mycobacteria focusing on tRNA and non-coding RNA.</title>
        <authorList>
            <person name="Behra P.R.K."/>
            <person name="Pettersson B.M.F."/>
            <person name="Ramesh M."/>
            <person name="Das S."/>
            <person name="Dasgupta S."/>
            <person name="Kirsebom L.A."/>
        </authorList>
    </citation>
    <scope>NUCLEOTIDE SEQUENCE</scope>
    <source>
        <strain evidence="1">DSM 45439</strain>
    </source>
</reference>
<dbReference type="AlphaFoldDB" id="A0AAW5S1H9"/>
<dbReference type="RefSeq" id="WP_083071461.1">
    <property type="nucleotide sequence ID" value="NZ_JBHSQF010000037.1"/>
</dbReference>
<gene>
    <name evidence="1" type="ORF">H7I91_05255</name>
</gene>
<protein>
    <submittedName>
        <fullName evidence="1">Uncharacterized protein</fullName>
    </submittedName>
</protein>
<evidence type="ECO:0000313" key="1">
    <source>
        <dbReference type="EMBL" id="MCV6988717.1"/>
    </source>
</evidence>
<accession>A0AAW5S1H9</accession>
<proteinExistence type="predicted"/>
<name>A0AAW5S1H9_MYCBC</name>
<sequence>MLGYLEAGVKVVGPVENNKGEPLMAFRIIRTETIMYVVDVDRAEVEEQLSYCEPAGLDDGELRAELEDALQSVDTVSDWAVERTERHGDVQGSTFCVRVV</sequence>
<dbReference type="Proteomes" id="UP001207588">
    <property type="component" value="Unassembled WGS sequence"/>
</dbReference>